<sequence length="266" mass="28736">MAHENCNHGPGEHHHGHDHGHGHGHDHSHGPPGGPGGPPMEIQVDPAMQLLLDSLPHTPKPFALAEMPIPNTQPPITQVMVVCLEHKSPACELCNVNFTGLNYMHQFLRAAPPEAIPPPPNVQPPPQRAEQIKAAKEAGNTAFKAGNIPVAVQNYSRSADMALSRPPWELAAVSRDETAIALCNRSAAFALAGAWANALADAEAVIALKRPWTKGHFRRARALVGLNRIEEARDAIVDGLQFEPDDKELNNFLQEVDGKLAEQDKA</sequence>
<dbReference type="RefSeq" id="XP_062625470.1">
    <property type="nucleotide sequence ID" value="XM_062769486.1"/>
</dbReference>
<evidence type="ECO:0000313" key="5">
    <source>
        <dbReference type="Proteomes" id="UP000827549"/>
    </source>
</evidence>
<feature type="compositionally biased region" description="Basic and acidic residues" evidence="3">
    <location>
        <begin position="1"/>
        <end position="29"/>
    </location>
</feature>
<dbReference type="Proteomes" id="UP000827549">
    <property type="component" value="Chromosome 2"/>
</dbReference>
<dbReference type="PANTHER" id="PTHR22904:SF523">
    <property type="entry name" value="STRESS-INDUCED-PHOSPHOPROTEIN 1"/>
    <property type="match status" value="1"/>
</dbReference>
<keyword evidence="2" id="KW-0802">TPR repeat</keyword>
<dbReference type="AlphaFoldDB" id="A0AAF1BPH9"/>
<dbReference type="SUPFAM" id="SSF48452">
    <property type="entry name" value="TPR-like"/>
    <property type="match status" value="1"/>
</dbReference>
<dbReference type="PANTHER" id="PTHR22904">
    <property type="entry name" value="TPR REPEAT CONTAINING PROTEIN"/>
    <property type="match status" value="1"/>
</dbReference>
<feature type="region of interest" description="Disordered" evidence="3">
    <location>
        <begin position="1"/>
        <end position="42"/>
    </location>
</feature>
<evidence type="ECO:0000256" key="2">
    <source>
        <dbReference type="ARBA" id="ARBA00022803"/>
    </source>
</evidence>
<dbReference type="InterPro" id="IPR011990">
    <property type="entry name" value="TPR-like_helical_dom_sf"/>
</dbReference>
<dbReference type="Gene3D" id="1.25.40.10">
    <property type="entry name" value="Tetratricopeptide repeat domain"/>
    <property type="match status" value="1"/>
</dbReference>
<reference evidence="4" key="1">
    <citation type="submission" date="2023-10" db="EMBL/GenBank/DDBJ databases">
        <authorList>
            <person name="Noh H."/>
        </authorList>
    </citation>
    <scope>NUCLEOTIDE SEQUENCE</scope>
    <source>
        <strain evidence="4">DUCC4014</strain>
    </source>
</reference>
<name>A0AAF1BPH9_9TREE</name>
<keyword evidence="5" id="KW-1185">Reference proteome</keyword>
<evidence type="ECO:0000256" key="3">
    <source>
        <dbReference type="SAM" id="MobiDB-lite"/>
    </source>
</evidence>
<evidence type="ECO:0000313" key="4">
    <source>
        <dbReference type="EMBL" id="WOO79438.1"/>
    </source>
</evidence>
<dbReference type="GeneID" id="87806206"/>
<keyword evidence="1" id="KW-0677">Repeat</keyword>
<organism evidence="4 5">
    <name type="scientific">Vanrija pseudolonga</name>
    <dbReference type="NCBI Taxonomy" id="143232"/>
    <lineage>
        <taxon>Eukaryota</taxon>
        <taxon>Fungi</taxon>
        <taxon>Dikarya</taxon>
        <taxon>Basidiomycota</taxon>
        <taxon>Agaricomycotina</taxon>
        <taxon>Tremellomycetes</taxon>
        <taxon>Trichosporonales</taxon>
        <taxon>Trichosporonaceae</taxon>
        <taxon>Vanrija</taxon>
    </lineage>
</organism>
<dbReference type="EMBL" id="CP086715">
    <property type="protein sequence ID" value="WOO79438.1"/>
    <property type="molecule type" value="Genomic_DNA"/>
</dbReference>
<protein>
    <submittedName>
        <fullName evidence="4">Translocation protein sec72</fullName>
    </submittedName>
</protein>
<evidence type="ECO:0000256" key="1">
    <source>
        <dbReference type="ARBA" id="ARBA00022737"/>
    </source>
</evidence>
<proteinExistence type="predicted"/>
<dbReference type="GO" id="GO:0051879">
    <property type="term" value="F:Hsp90 protein binding"/>
    <property type="evidence" value="ECO:0007669"/>
    <property type="project" value="TreeGrafter"/>
</dbReference>
<accession>A0AAF1BPH9</accession>
<gene>
    <name evidence="4" type="primary">sec72</name>
    <name evidence="4" type="ORF">LOC62_02G002959</name>
</gene>